<dbReference type="Proteomes" id="UP001152422">
    <property type="component" value="Unassembled WGS sequence"/>
</dbReference>
<keyword evidence="1" id="KW-0472">Membrane</keyword>
<accession>A0A9X4L464</accession>
<name>A0A9X4L464_9STAP</name>
<comment type="caution">
    <text evidence="2">The sequence shown here is derived from an EMBL/GenBank/DDBJ whole genome shotgun (WGS) entry which is preliminary data.</text>
</comment>
<evidence type="ECO:0000256" key="1">
    <source>
        <dbReference type="SAM" id="Phobius"/>
    </source>
</evidence>
<evidence type="ECO:0000313" key="3">
    <source>
        <dbReference type="Proteomes" id="UP001152422"/>
    </source>
</evidence>
<reference evidence="2" key="1">
    <citation type="submission" date="2022-05" db="EMBL/GenBank/DDBJ databases">
        <title>Comparative genomics of Staphylococcus equorum isolates.</title>
        <authorList>
            <person name="Luelf R.H."/>
        </authorList>
    </citation>
    <scope>NUCLEOTIDE SEQUENCE</scope>
    <source>
        <strain evidence="2">TMW 2.2497</strain>
    </source>
</reference>
<protein>
    <submittedName>
        <fullName evidence="2">Uncharacterized protein</fullName>
    </submittedName>
</protein>
<dbReference type="EMBL" id="JAMBQA010000003">
    <property type="protein sequence ID" value="MDG0846062.1"/>
    <property type="molecule type" value="Genomic_DNA"/>
</dbReference>
<keyword evidence="1" id="KW-0812">Transmembrane</keyword>
<keyword evidence="1" id="KW-1133">Transmembrane helix</keyword>
<organism evidence="2 3">
    <name type="scientific">Staphylococcus equorum</name>
    <dbReference type="NCBI Taxonomy" id="246432"/>
    <lineage>
        <taxon>Bacteria</taxon>
        <taxon>Bacillati</taxon>
        <taxon>Bacillota</taxon>
        <taxon>Bacilli</taxon>
        <taxon>Bacillales</taxon>
        <taxon>Staphylococcaceae</taxon>
        <taxon>Staphylococcus</taxon>
    </lineage>
</organism>
<keyword evidence="3" id="KW-1185">Reference proteome</keyword>
<feature type="transmembrane region" description="Helical" evidence="1">
    <location>
        <begin position="56"/>
        <end position="76"/>
    </location>
</feature>
<proteinExistence type="predicted"/>
<sequence>MKHRFLDAIKDFIFIVMFTFILATLLNYINPNLSLNKYWNKLGHLDWVNIYDSQNLNGLIVLGVILGVISFIYDMFFSNEKETDSN</sequence>
<gene>
    <name evidence="2" type="ORF">M4L89_07460</name>
</gene>
<dbReference type="RefSeq" id="WP_107513577.1">
    <property type="nucleotide sequence ID" value="NZ_JAMBPW010000005.1"/>
</dbReference>
<dbReference type="AlphaFoldDB" id="A0A9X4L464"/>
<feature type="transmembrane region" description="Helical" evidence="1">
    <location>
        <begin position="12"/>
        <end position="29"/>
    </location>
</feature>
<evidence type="ECO:0000313" key="2">
    <source>
        <dbReference type="EMBL" id="MDG0846062.1"/>
    </source>
</evidence>